<dbReference type="Proteomes" id="UP000494115">
    <property type="component" value="Unassembled WGS sequence"/>
</dbReference>
<feature type="domain" description="HTH araC/xylS-type" evidence="5">
    <location>
        <begin position="71"/>
        <end position="169"/>
    </location>
</feature>
<keyword evidence="3" id="KW-0804">Transcription</keyword>
<evidence type="ECO:0000256" key="3">
    <source>
        <dbReference type="ARBA" id="ARBA00023163"/>
    </source>
</evidence>
<dbReference type="PANTHER" id="PTHR46796">
    <property type="entry name" value="HTH-TYPE TRANSCRIPTIONAL ACTIVATOR RHAS-RELATED"/>
    <property type="match status" value="1"/>
</dbReference>
<dbReference type="InterPro" id="IPR018062">
    <property type="entry name" value="HTH_AraC-typ_CS"/>
</dbReference>
<keyword evidence="7" id="KW-1185">Reference proteome</keyword>
<evidence type="ECO:0000256" key="1">
    <source>
        <dbReference type="ARBA" id="ARBA00023015"/>
    </source>
</evidence>
<feature type="compositionally biased region" description="Polar residues" evidence="4">
    <location>
        <begin position="1"/>
        <end position="11"/>
    </location>
</feature>
<reference evidence="6 7" key="1">
    <citation type="submission" date="2020-04" db="EMBL/GenBank/DDBJ databases">
        <authorList>
            <person name="De Canck E."/>
        </authorList>
    </citation>
    <scope>NUCLEOTIDE SEQUENCE [LARGE SCALE GENOMIC DNA]</scope>
    <source>
        <strain evidence="6 7">LMG 28138</strain>
    </source>
</reference>
<dbReference type="Pfam" id="PF12833">
    <property type="entry name" value="HTH_18"/>
    <property type="match status" value="1"/>
</dbReference>
<dbReference type="SMART" id="SM00342">
    <property type="entry name" value="HTH_ARAC"/>
    <property type="match status" value="1"/>
</dbReference>
<protein>
    <submittedName>
        <fullName evidence="6">HTH-type transcriptional activator RhaR</fullName>
    </submittedName>
</protein>
<dbReference type="InterPro" id="IPR020449">
    <property type="entry name" value="Tscrpt_reg_AraC-type_HTH"/>
</dbReference>
<dbReference type="InterPro" id="IPR018060">
    <property type="entry name" value="HTH_AraC"/>
</dbReference>
<dbReference type="InterPro" id="IPR050204">
    <property type="entry name" value="AraC_XylS_family_regulators"/>
</dbReference>
<evidence type="ECO:0000256" key="2">
    <source>
        <dbReference type="ARBA" id="ARBA00023125"/>
    </source>
</evidence>
<dbReference type="PRINTS" id="PR00032">
    <property type="entry name" value="HTHARAC"/>
</dbReference>
<dbReference type="PANTHER" id="PTHR46796:SF14">
    <property type="entry name" value="TRANSCRIPTIONAL REGULATORY PROTEIN"/>
    <property type="match status" value="1"/>
</dbReference>
<dbReference type="SUPFAM" id="SSF46689">
    <property type="entry name" value="Homeodomain-like"/>
    <property type="match status" value="2"/>
</dbReference>
<dbReference type="InterPro" id="IPR009057">
    <property type="entry name" value="Homeodomain-like_sf"/>
</dbReference>
<evidence type="ECO:0000313" key="6">
    <source>
        <dbReference type="EMBL" id="CAB3780552.1"/>
    </source>
</evidence>
<organism evidence="6 7">
    <name type="scientific">Pararobbsia alpina</name>
    <dbReference type="NCBI Taxonomy" id="621374"/>
    <lineage>
        <taxon>Bacteria</taxon>
        <taxon>Pseudomonadati</taxon>
        <taxon>Pseudomonadota</taxon>
        <taxon>Betaproteobacteria</taxon>
        <taxon>Burkholderiales</taxon>
        <taxon>Burkholderiaceae</taxon>
        <taxon>Pararobbsia</taxon>
    </lineage>
</organism>
<sequence>MSDPTQGQSGPLRTADATLPPGLLTRFGSRTTPPLAQTSSVMFAPAHSPVPPPAPPAPRMVGSTLAPWRLRRATDYIEAHLGEKMSLADVASASGLSRMHFAALFKASTGLRPLKYVQHRRIEHAQTALANSDLPVVDVALSVGFQSQAHFSTVFKRLVGESPVRWRQRQTPF</sequence>
<dbReference type="RefSeq" id="WP_246257010.1">
    <property type="nucleotide sequence ID" value="NZ_CADIKM010000003.1"/>
</dbReference>
<evidence type="ECO:0000259" key="5">
    <source>
        <dbReference type="PROSITE" id="PS01124"/>
    </source>
</evidence>
<dbReference type="PROSITE" id="PS01124">
    <property type="entry name" value="HTH_ARAC_FAMILY_2"/>
    <property type="match status" value="1"/>
</dbReference>
<accession>A0A6S7AX80</accession>
<evidence type="ECO:0000256" key="4">
    <source>
        <dbReference type="SAM" id="MobiDB-lite"/>
    </source>
</evidence>
<keyword evidence="2" id="KW-0238">DNA-binding</keyword>
<dbReference type="GO" id="GO:0043565">
    <property type="term" value="F:sequence-specific DNA binding"/>
    <property type="evidence" value="ECO:0007669"/>
    <property type="project" value="InterPro"/>
</dbReference>
<name>A0A6S7AX80_9BURK</name>
<keyword evidence="1" id="KW-0805">Transcription regulation</keyword>
<dbReference type="PROSITE" id="PS00041">
    <property type="entry name" value="HTH_ARAC_FAMILY_1"/>
    <property type="match status" value="1"/>
</dbReference>
<dbReference type="GO" id="GO:0003700">
    <property type="term" value="F:DNA-binding transcription factor activity"/>
    <property type="evidence" value="ECO:0007669"/>
    <property type="project" value="InterPro"/>
</dbReference>
<dbReference type="AlphaFoldDB" id="A0A6S7AX80"/>
<feature type="region of interest" description="Disordered" evidence="4">
    <location>
        <begin position="1"/>
        <end position="35"/>
    </location>
</feature>
<dbReference type="Gene3D" id="1.10.10.60">
    <property type="entry name" value="Homeodomain-like"/>
    <property type="match status" value="2"/>
</dbReference>
<gene>
    <name evidence="6" type="primary">rhaR_1</name>
    <name evidence="6" type="ORF">LMG28138_01068</name>
</gene>
<dbReference type="EMBL" id="CADIKM010000003">
    <property type="protein sequence ID" value="CAB3780552.1"/>
    <property type="molecule type" value="Genomic_DNA"/>
</dbReference>
<proteinExistence type="predicted"/>
<evidence type="ECO:0000313" key="7">
    <source>
        <dbReference type="Proteomes" id="UP000494115"/>
    </source>
</evidence>